<dbReference type="InterPro" id="IPR036397">
    <property type="entry name" value="RNaseH_sf"/>
</dbReference>
<feature type="domain" description="Integrase catalytic" evidence="18">
    <location>
        <begin position="839"/>
        <end position="1003"/>
    </location>
</feature>
<keyword evidence="10" id="KW-0229">DNA integration</keyword>
<feature type="compositionally biased region" description="Pro residues" evidence="16">
    <location>
        <begin position="68"/>
        <end position="90"/>
    </location>
</feature>
<gene>
    <name evidence="19" type="ORF">L195_g020198</name>
</gene>
<dbReference type="GO" id="GO:0006310">
    <property type="term" value="P:DNA recombination"/>
    <property type="evidence" value="ECO:0007669"/>
    <property type="project" value="UniProtKB-KW"/>
</dbReference>
<dbReference type="InterPro" id="IPR016197">
    <property type="entry name" value="Chromo-like_dom_sf"/>
</dbReference>
<evidence type="ECO:0000256" key="1">
    <source>
        <dbReference type="ARBA" id="ARBA00022670"/>
    </source>
</evidence>
<dbReference type="PANTHER" id="PTHR37984">
    <property type="entry name" value="PROTEIN CBG26694"/>
    <property type="match status" value="1"/>
</dbReference>
<dbReference type="Pfam" id="PF00665">
    <property type="entry name" value="rve"/>
    <property type="match status" value="1"/>
</dbReference>
<dbReference type="Gene3D" id="3.30.420.10">
    <property type="entry name" value="Ribonuclease H-like superfamily/Ribonuclease H"/>
    <property type="match status" value="1"/>
</dbReference>
<evidence type="ECO:0000256" key="15">
    <source>
        <dbReference type="ARBA" id="ARBA00023268"/>
    </source>
</evidence>
<feature type="region of interest" description="Disordered" evidence="16">
    <location>
        <begin position="50"/>
        <end position="98"/>
    </location>
</feature>
<dbReference type="Pfam" id="PF17921">
    <property type="entry name" value="Integrase_H2C2"/>
    <property type="match status" value="1"/>
</dbReference>
<keyword evidence="2" id="KW-0808">Transferase</keyword>
<dbReference type="FunFam" id="1.10.340.70:FF:000001">
    <property type="entry name" value="Retrovirus-related Pol polyprotein from transposon gypsy-like Protein"/>
    <property type="match status" value="1"/>
</dbReference>
<keyword evidence="13" id="KW-0238">DNA-binding</keyword>
<keyword evidence="9" id="KW-0460">Magnesium</keyword>
<dbReference type="SUPFAM" id="SSF50630">
    <property type="entry name" value="Acid proteases"/>
    <property type="match status" value="1"/>
</dbReference>
<dbReference type="InterPro" id="IPR000477">
    <property type="entry name" value="RT_dom"/>
</dbReference>
<keyword evidence="6" id="KW-0064">Aspartyl protease</keyword>
<dbReference type="GO" id="GO:0003964">
    <property type="term" value="F:RNA-directed DNA polymerase activity"/>
    <property type="evidence" value="ECO:0007669"/>
    <property type="project" value="UniProtKB-KW"/>
</dbReference>
<dbReference type="InterPro" id="IPR041577">
    <property type="entry name" value="RT_RNaseH_2"/>
</dbReference>
<evidence type="ECO:0000256" key="4">
    <source>
        <dbReference type="ARBA" id="ARBA00022722"/>
    </source>
</evidence>
<evidence type="ECO:0000259" key="18">
    <source>
        <dbReference type="PROSITE" id="PS50994"/>
    </source>
</evidence>
<dbReference type="GO" id="GO:0006508">
    <property type="term" value="P:proteolysis"/>
    <property type="evidence" value="ECO:0007669"/>
    <property type="project" value="UniProtKB-KW"/>
</dbReference>
<dbReference type="CDD" id="cd00303">
    <property type="entry name" value="retropepsin_like"/>
    <property type="match status" value="1"/>
</dbReference>
<evidence type="ECO:0000256" key="8">
    <source>
        <dbReference type="ARBA" id="ARBA00022801"/>
    </source>
</evidence>
<keyword evidence="12" id="KW-0239">DNA-directed DNA polymerase</keyword>
<evidence type="ECO:0000256" key="5">
    <source>
        <dbReference type="ARBA" id="ARBA00022723"/>
    </source>
</evidence>
<keyword evidence="14" id="KW-0233">DNA recombination</keyword>
<dbReference type="Pfam" id="PF00078">
    <property type="entry name" value="RVT_1"/>
    <property type="match status" value="1"/>
</dbReference>
<dbReference type="Pfam" id="PF17919">
    <property type="entry name" value="RT_RNaseH_2"/>
    <property type="match status" value="1"/>
</dbReference>
<dbReference type="GO" id="GO:0003677">
    <property type="term" value="F:DNA binding"/>
    <property type="evidence" value="ECO:0007669"/>
    <property type="project" value="UniProtKB-KW"/>
</dbReference>
<keyword evidence="11" id="KW-0695">RNA-directed DNA polymerase</keyword>
<dbReference type="GO" id="GO:0004519">
    <property type="term" value="F:endonuclease activity"/>
    <property type="evidence" value="ECO:0007669"/>
    <property type="project" value="UniProtKB-KW"/>
</dbReference>
<dbReference type="Gene3D" id="1.10.340.70">
    <property type="match status" value="1"/>
</dbReference>
<evidence type="ECO:0000256" key="13">
    <source>
        <dbReference type="ARBA" id="ARBA00023125"/>
    </source>
</evidence>
<evidence type="ECO:0000256" key="2">
    <source>
        <dbReference type="ARBA" id="ARBA00022679"/>
    </source>
</evidence>
<evidence type="ECO:0000256" key="7">
    <source>
        <dbReference type="ARBA" id="ARBA00022759"/>
    </source>
</evidence>
<name>A0A2K3N1Q3_TRIPR</name>
<dbReference type="ExpressionAtlas" id="A0A2K3N1Q3">
    <property type="expression patterns" value="baseline"/>
</dbReference>
<dbReference type="GO" id="GO:0003887">
    <property type="term" value="F:DNA-directed DNA polymerase activity"/>
    <property type="evidence" value="ECO:0007669"/>
    <property type="project" value="UniProtKB-KW"/>
</dbReference>
<accession>A0A2K3N1Q3</accession>
<dbReference type="InterPro" id="IPR001584">
    <property type="entry name" value="Integrase_cat-core"/>
</dbReference>
<keyword evidence="7" id="KW-0255">Endonuclease</keyword>
<dbReference type="InterPro" id="IPR041588">
    <property type="entry name" value="Integrase_H2C2"/>
</dbReference>
<dbReference type="InterPro" id="IPR012337">
    <property type="entry name" value="RNaseH-like_sf"/>
</dbReference>
<evidence type="ECO:0000313" key="19">
    <source>
        <dbReference type="EMBL" id="PNX96980.1"/>
    </source>
</evidence>
<dbReference type="AlphaFoldDB" id="A0A2K3N1Q3"/>
<evidence type="ECO:0000259" key="17">
    <source>
        <dbReference type="PROSITE" id="PS50878"/>
    </source>
</evidence>
<keyword evidence="8" id="KW-0378">Hydrolase</keyword>
<evidence type="ECO:0000256" key="10">
    <source>
        <dbReference type="ARBA" id="ARBA00022908"/>
    </source>
</evidence>
<evidence type="ECO:0000256" key="14">
    <source>
        <dbReference type="ARBA" id="ARBA00023172"/>
    </source>
</evidence>
<dbReference type="InterPro" id="IPR056924">
    <property type="entry name" value="SH3_Tf2-1"/>
</dbReference>
<dbReference type="FunFam" id="3.30.70.270:FF:000020">
    <property type="entry name" value="Transposon Tf2-6 polyprotein-like Protein"/>
    <property type="match status" value="1"/>
</dbReference>
<evidence type="ECO:0000256" key="12">
    <source>
        <dbReference type="ARBA" id="ARBA00022932"/>
    </source>
</evidence>
<reference evidence="19 20" key="2">
    <citation type="journal article" date="2017" name="Front. Plant Sci.">
        <title>Gene Classification and Mining of Molecular Markers Useful in Red Clover (Trifolium pratense) Breeding.</title>
        <authorList>
            <person name="Istvanek J."/>
            <person name="Dluhosova J."/>
            <person name="Dluhos P."/>
            <person name="Patkova L."/>
            <person name="Nedelnik J."/>
            <person name="Repkova J."/>
        </authorList>
    </citation>
    <scope>NUCLEOTIDE SEQUENCE [LARGE SCALE GENOMIC DNA]</scope>
    <source>
        <strain evidence="20">cv. Tatra</strain>
        <tissue evidence="19">Young leaves</tissue>
    </source>
</reference>
<organism evidence="19 20">
    <name type="scientific">Trifolium pratense</name>
    <name type="common">Red clover</name>
    <dbReference type="NCBI Taxonomy" id="57577"/>
    <lineage>
        <taxon>Eukaryota</taxon>
        <taxon>Viridiplantae</taxon>
        <taxon>Streptophyta</taxon>
        <taxon>Embryophyta</taxon>
        <taxon>Tracheophyta</taxon>
        <taxon>Spermatophyta</taxon>
        <taxon>Magnoliopsida</taxon>
        <taxon>eudicotyledons</taxon>
        <taxon>Gunneridae</taxon>
        <taxon>Pentapetalae</taxon>
        <taxon>rosids</taxon>
        <taxon>fabids</taxon>
        <taxon>Fabales</taxon>
        <taxon>Fabaceae</taxon>
        <taxon>Papilionoideae</taxon>
        <taxon>50 kb inversion clade</taxon>
        <taxon>NPAAA clade</taxon>
        <taxon>Hologalegina</taxon>
        <taxon>IRL clade</taxon>
        <taxon>Trifolieae</taxon>
        <taxon>Trifolium</taxon>
    </lineage>
</organism>
<dbReference type="Pfam" id="PF24626">
    <property type="entry name" value="SH3_Tf2-1"/>
    <property type="match status" value="1"/>
</dbReference>
<dbReference type="Proteomes" id="UP000236291">
    <property type="component" value="Unassembled WGS sequence"/>
</dbReference>
<dbReference type="PROSITE" id="PS50878">
    <property type="entry name" value="RT_POL"/>
    <property type="match status" value="1"/>
</dbReference>
<evidence type="ECO:0000256" key="11">
    <source>
        <dbReference type="ARBA" id="ARBA00022918"/>
    </source>
</evidence>
<dbReference type="InterPro" id="IPR021109">
    <property type="entry name" value="Peptidase_aspartic_dom_sf"/>
</dbReference>
<dbReference type="FunFam" id="3.10.10.10:FF:000007">
    <property type="entry name" value="Retrovirus-related Pol polyprotein from transposon 17.6-like Protein"/>
    <property type="match status" value="1"/>
</dbReference>
<dbReference type="GO" id="GO:0015074">
    <property type="term" value="P:DNA integration"/>
    <property type="evidence" value="ECO:0007669"/>
    <property type="project" value="UniProtKB-KW"/>
</dbReference>
<dbReference type="FunFam" id="3.10.10.10:FF:000002">
    <property type="entry name" value="Retrovirus-related Pol polyprotein from transposon 17.6-like protein"/>
    <property type="match status" value="1"/>
</dbReference>
<evidence type="ECO:0000313" key="20">
    <source>
        <dbReference type="Proteomes" id="UP000236291"/>
    </source>
</evidence>
<feature type="domain" description="Reverse transcriptase" evidence="17">
    <location>
        <begin position="387"/>
        <end position="566"/>
    </location>
</feature>
<dbReference type="Pfam" id="PF13650">
    <property type="entry name" value="Asp_protease_2"/>
    <property type="match status" value="1"/>
</dbReference>
<dbReference type="Gene3D" id="3.10.10.10">
    <property type="entry name" value="HIV Type 1 Reverse Transcriptase, subunit A, domain 1"/>
    <property type="match status" value="1"/>
</dbReference>
<comment type="caution">
    <text evidence="19">The sequence shown here is derived from an EMBL/GenBank/DDBJ whole genome shotgun (WGS) entry which is preliminary data.</text>
</comment>
<keyword evidence="15" id="KW-0511">Multifunctional enzyme</keyword>
<dbReference type="Gene3D" id="3.30.70.270">
    <property type="match status" value="2"/>
</dbReference>
<dbReference type="Gene3D" id="2.40.70.10">
    <property type="entry name" value="Acid Proteases"/>
    <property type="match status" value="1"/>
</dbReference>
<dbReference type="GO" id="GO:0046872">
    <property type="term" value="F:metal ion binding"/>
    <property type="evidence" value="ECO:0007669"/>
    <property type="project" value="UniProtKB-KW"/>
</dbReference>
<protein>
    <submittedName>
        <fullName evidence="19">Retrotransposon-related protein</fullName>
    </submittedName>
</protein>
<keyword evidence="3" id="KW-0548">Nucleotidyltransferase</keyword>
<reference evidence="19 20" key="1">
    <citation type="journal article" date="2014" name="Am. J. Bot.">
        <title>Genome assembly and annotation for red clover (Trifolium pratense; Fabaceae).</title>
        <authorList>
            <person name="Istvanek J."/>
            <person name="Jaros M."/>
            <person name="Krenek A."/>
            <person name="Repkova J."/>
        </authorList>
    </citation>
    <scope>NUCLEOTIDE SEQUENCE [LARGE SCALE GENOMIC DNA]</scope>
    <source>
        <strain evidence="20">cv. Tatra</strain>
        <tissue evidence="19">Young leaves</tissue>
    </source>
</reference>
<sequence length="1220" mass="139508">RITDLPHQFYLSCFISGLRADIRREVMAFQPASLTQAISLAKLQEEKLNDKSHVSTYRRPDTSTSTFRPPPRPTLTTTPTPPPNNPPPTTLPNRPTPIKRLSPAELQARRERGLCYNCDERYQPGHRCRRQFYILIAEPDSYDEQTETLTNQLLQPEPTPDTPTPHPDIDPQISLHALMGHTIPQTIRLVGQINNQTLSILVDSGSTHNFIQDRVAKQLGLTLEPTPSFQVLVDLFVLPLSGAEIVLGVQWLLTLGPTLTDYSHLSISFCREGKIIQLMGRPKPTPTETSLHQFKRLIATDAIDTHLYLQLFSIEPNTQTTQIHDPMTQTLLQKYQSLFQEPHSLPPSRNTDHHIPLTHNADPVNIRPYRYPQFQKHEIEQQIQQMLSQGIIQPSSSAFSSPVLLVRKKDGSWRFCVDYRALNAVTVKDRFPIPTIDELLDELYGTKWYSKLDLRSGYHQIRMASADIQKTAFRTHLGHYEFLVMPFGLCNAPSTFQNVMNTVFQQYLRQFVIVFFDDILVYSKTLEEHLYHLELVFNCLLENNFFLKESKCTFAQESISYLGHIVSAKGVGPDPEKIQAMSEWPTPTTIKQLRGFLGLTGFYRKFVKDYAIIASPLTDLLRKDAFNWSASAQIAFDALKKAMSEAPVLVLPNFDEEFTMETDASGTGMGAVLCQKGHPICYYSKKFCPKMQKASTYNRVADALSRVHENPSQCLTITIPHWDFIQQLRQSFLADASLQELMKQVRDSPSTHPEFQIIQDLLFYRGKLFIPTNSSIKTMLLEEFHSSPIGGHSGIHKTLGRLKENVYWENMREDVTKFVKACDICQQTKHPNHLPYGLLQPLPVPAGVWEDISLDFIIGLPSFQTHTVILVVVDRFSKAAHFGMLPTHHTASKVADLFARMICRLHGMPKSIVSDRDPIFVSKFWQKLFQLSGTKLRMSTAYHPQTDGQTEIVNKALQQYLRCFVHNTPKTWGNFLHWAEWHYNTSIHSSTGFTPFEVVYGKKPPSLPQYLTGTTDIEALDTMLTDRENILQILKNKLLKAQETMKRFADKSRIPHPFKEGDYVYVKLRPHRQVSVAGHRLRKLSKRYYGPFQIIKAMGPVAFELSLPQGSKIHPVFHVSQLKPCDSTSTPPLNLPPLAVDNQPIVQPLAILGWRHKEGTDQQQVLIQWEGMLPEDTTWEDLEDMRAIFPDLNLEDKVFVEEGRDVMEEPREEEDWAEDY</sequence>
<evidence type="ECO:0000256" key="6">
    <source>
        <dbReference type="ARBA" id="ARBA00022750"/>
    </source>
</evidence>
<keyword evidence="1" id="KW-0645">Protease</keyword>
<dbReference type="InterPro" id="IPR050951">
    <property type="entry name" value="Retrovirus_Pol_polyprotein"/>
</dbReference>
<dbReference type="PROSITE" id="PS50994">
    <property type="entry name" value="INTEGRASE"/>
    <property type="match status" value="1"/>
</dbReference>
<feature type="non-terminal residue" evidence="19">
    <location>
        <position position="1"/>
    </location>
</feature>
<dbReference type="InterPro" id="IPR043128">
    <property type="entry name" value="Rev_trsase/Diguanyl_cyclase"/>
</dbReference>
<evidence type="ECO:0000256" key="9">
    <source>
        <dbReference type="ARBA" id="ARBA00022842"/>
    </source>
</evidence>
<keyword evidence="5" id="KW-0479">Metal-binding</keyword>
<dbReference type="GO" id="GO:0004190">
    <property type="term" value="F:aspartic-type endopeptidase activity"/>
    <property type="evidence" value="ECO:0007669"/>
    <property type="project" value="UniProtKB-KW"/>
</dbReference>
<dbReference type="SUPFAM" id="SSF53098">
    <property type="entry name" value="Ribonuclease H-like"/>
    <property type="match status" value="1"/>
</dbReference>
<proteinExistence type="predicted"/>
<dbReference type="SUPFAM" id="SSF56672">
    <property type="entry name" value="DNA/RNA polymerases"/>
    <property type="match status" value="1"/>
</dbReference>
<feature type="compositionally biased region" description="Basic and acidic residues" evidence="16">
    <location>
        <begin position="50"/>
        <end position="61"/>
    </location>
</feature>
<dbReference type="CDD" id="cd01647">
    <property type="entry name" value="RT_LTR"/>
    <property type="match status" value="1"/>
</dbReference>
<dbReference type="EMBL" id="ASHM01015064">
    <property type="protein sequence ID" value="PNX96980.1"/>
    <property type="molecule type" value="Genomic_DNA"/>
</dbReference>
<evidence type="ECO:0000256" key="16">
    <source>
        <dbReference type="SAM" id="MobiDB-lite"/>
    </source>
</evidence>
<dbReference type="PANTHER" id="PTHR37984:SF5">
    <property type="entry name" value="PROTEIN NYNRIN-LIKE"/>
    <property type="match status" value="1"/>
</dbReference>
<evidence type="ECO:0000256" key="3">
    <source>
        <dbReference type="ARBA" id="ARBA00022695"/>
    </source>
</evidence>
<keyword evidence="4" id="KW-0540">Nuclease</keyword>
<feature type="non-terminal residue" evidence="19">
    <location>
        <position position="1220"/>
    </location>
</feature>
<dbReference type="SUPFAM" id="SSF54160">
    <property type="entry name" value="Chromo domain-like"/>
    <property type="match status" value="1"/>
</dbReference>
<dbReference type="InterPro" id="IPR043502">
    <property type="entry name" value="DNA/RNA_pol_sf"/>
</dbReference>